<accession>A0ABN7XKJ6</accession>
<keyword evidence="2" id="KW-1185">Reference proteome</keyword>
<protein>
    <submittedName>
        <fullName evidence="1">24641_t:CDS:1</fullName>
    </submittedName>
</protein>
<evidence type="ECO:0000313" key="2">
    <source>
        <dbReference type="Proteomes" id="UP000789901"/>
    </source>
</evidence>
<name>A0ABN7XKJ6_GIGMA</name>
<gene>
    <name evidence="1" type="ORF">GMARGA_LOCUS44381</name>
</gene>
<feature type="non-terminal residue" evidence="1">
    <location>
        <position position="1"/>
    </location>
</feature>
<dbReference type="EMBL" id="CAJVQB010150577">
    <property type="protein sequence ID" value="CAG8855560.1"/>
    <property type="molecule type" value="Genomic_DNA"/>
</dbReference>
<sequence>QNNIYQPHKEFTQIAIEKKQNSKTVELINQISQTSNNIPPLPTPQLCQYTCPKCSKSITYRIYNNKHHPNESYVLVDKKVYYTNCATLLPTSSSSLSTTFSLNISSTISYLEDSRKNLTSVFQNLQNTSQLFQGDSQIATFNSPIHTAFLSILISTPSTQSTALSTQFLAKPLSNINTNKTFQTSQIQPFVKHTYSSKLKSPVNPLFSTL</sequence>
<dbReference type="Proteomes" id="UP000789901">
    <property type="component" value="Unassembled WGS sequence"/>
</dbReference>
<reference evidence="1 2" key="1">
    <citation type="submission" date="2021-06" db="EMBL/GenBank/DDBJ databases">
        <authorList>
            <person name="Kallberg Y."/>
            <person name="Tangrot J."/>
            <person name="Rosling A."/>
        </authorList>
    </citation>
    <scope>NUCLEOTIDE SEQUENCE [LARGE SCALE GENOMIC DNA]</scope>
    <source>
        <strain evidence="1 2">120-4 pot B 10/14</strain>
    </source>
</reference>
<comment type="caution">
    <text evidence="1">The sequence shown here is derived from an EMBL/GenBank/DDBJ whole genome shotgun (WGS) entry which is preliminary data.</text>
</comment>
<proteinExistence type="predicted"/>
<organism evidence="1 2">
    <name type="scientific">Gigaspora margarita</name>
    <dbReference type="NCBI Taxonomy" id="4874"/>
    <lineage>
        <taxon>Eukaryota</taxon>
        <taxon>Fungi</taxon>
        <taxon>Fungi incertae sedis</taxon>
        <taxon>Mucoromycota</taxon>
        <taxon>Glomeromycotina</taxon>
        <taxon>Glomeromycetes</taxon>
        <taxon>Diversisporales</taxon>
        <taxon>Gigasporaceae</taxon>
        <taxon>Gigaspora</taxon>
    </lineage>
</organism>
<evidence type="ECO:0000313" key="1">
    <source>
        <dbReference type="EMBL" id="CAG8855560.1"/>
    </source>
</evidence>
<feature type="non-terminal residue" evidence="1">
    <location>
        <position position="210"/>
    </location>
</feature>